<keyword evidence="3" id="KW-1015">Disulfide bond</keyword>
<sequence>MRVIFIFLIALIATSVANAQQKFNKPVRSSLTLTAHHVKGKFRLEQLSTATNALLRRTPPALMLPTDSTAHLTWVTNISEPVIINLLLMSGSATASQKVYLQPGDSLSLVFNNQDTTDHDIMMDTLRSKAGALNNALAWYEFTNSIFAKVMWDRFETKQASLSFMQQQLKTMDSIYAKAQQIAGNNNYLQAMHAFNMINTRNYCWWYCDENKMTGAIPASLAAPAYDDKAFGLFNQPVFIKHILPGEVKGGFFFLYDWMLKQRFKKERATMTNDSTKMAFIGKKALGLSTYAPFRELVQYWYIKDVYFPYLQQSHSVSELAVARKLAATAAAPVKDTALQNRLQQLIVTMGNVLPGTPGLNFALEDHKGKIWHFGDLKGKVVYIDVWTTWCGPCREEAPLFEKMAADYAGKDIVFLGISADRPKDKATWIEMAGHKQTLQLYSGEKTAFMQYYQVPGYPTFLLFDKEGKVVNANAPRPSSEKLLKDVINKLL</sequence>
<evidence type="ECO:0000256" key="5">
    <source>
        <dbReference type="SAM" id="SignalP"/>
    </source>
</evidence>
<keyword evidence="5" id="KW-0732">Signal</keyword>
<dbReference type="Gene3D" id="3.40.30.10">
    <property type="entry name" value="Glutaredoxin"/>
    <property type="match status" value="1"/>
</dbReference>
<keyword evidence="4" id="KW-0676">Redox-active center</keyword>
<dbReference type="RefSeq" id="WP_211971204.1">
    <property type="nucleotide sequence ID" value="NZ_CBFHAM010000021.1"/>
</dbReference>
<dbReference type="Pfam" id="PF00578">
    <property type="entry name" value="AhpC-TSA"/>
    <property type="match status" value="1"/>
</dbReference>
<dbReference type="PANTHER" id="PTHR42852:SF6">
    <property type="entry name" value="THIOL:DISULFIDE INTERCHANGE PROTEIN DSBE"/>
    <property type="match status" value="1"/>
</dbReference>
<feature type="chain" id="PRO_5045049485" evidence="5">
    <location>
        <begin position="20"/>
        <end position="492"/>
    </location>
</feature>
<comment type="subcellular location">
    <subcellularLocation>
        <location evidence="1">Cell envelope</location>
    </subcellularLocation>
</comment>
<evidence type="ECO:0000313" key="8">
    <source>
        <dbReference type="Proteomes" id="UP000676386"/>
    </source>
</evidence>
<comment type="caution">
    <text evidence="7">The sequence shown here is derived from an EMBL/GenBank/DDBJ whole genome shotgun (WGS) entry which is preliminary data.</text>
</comment>
<dbReference type="InterPro" id="IPR000866">
    <property type="entry name" value="AhpC/TSA"/>
</dbReference>
<protein>
    <submittedName>
        <fullName evidence="7">TlpA family protein disulfide reductase</fullName>
    </submittedName>
</protein>
<evidence type="ECO:0000256" key="3">
    <source>
        <dbReference type="ARBA" id="ARBA00023157"/>
    </source>
</evidence>
<dbReference type="InterPro" id="IPR050553">
    <property type="entry name" value="Thioredoxin_ResA/DsbE_sf"/>
</dbReference>
<proteinExistence type="predicted"/>
<accession>A0ABS5IV17</accession>
<dbReference type="PROSITE" id="PS51352">
    <property type="entry name" value="THIOREDOXIN_2"/>
    <property type="match status" value="1"/>
</dbReference>
<evidence type="ECO:0000256" key="4">
    <source>
        <dbReference type="ARBA" id="ARBA00023284"/>
    </source>
</evidence>
<dbReference type="CDD" id="cd02966">
    <property type="entry name" value="TlpA_like_family"/>
    <property type="match status" value="1"/>
</dbReference>
<name>A0ABS5IV17_9BACT</name>
<gene>
    <name evidence="7" type="ORF">KE626_01980</name>
</gene>
<dbReference type="Proteomes" id="UP000676386">
    <property type="component" value="Unassembled WGS sequence"/>
</dbReference>
<dbReference type="InterPro" id="IPR036249">
    <property type="entry name" value="Thioredoxin-like_sf"/>
</dbReference>
<dbReference type="EMBL" id="JAGTXB010000001">
    <property type="protein sequence ID" value="MBS0026067.1"/>
    <property type="molecule type" value="Genomic_DNA"/>
</dbReference>
<reference evidence="7 8" key="1">
    <citation type="submission" date="2021-04" db="EMBL/GenBank/DDBJ databases">
        <title>Chitinophaga sp. nov., isolated from the rhizosphere soil.</title>
        <authorList>
            <person name="He S."/>
        </authorList>
    </citation>
    <scope>NUCLEOTIDE SEQUENCE [LARGE SCALE GENOMIC DNA]</scope>
    <source>
        <strain evidence="7 8">2R12</strain>
    </source>
</reference>
<dbReference type="SUPFAM" id="SSF52833">
    <property type="entry name" value="Thioredoxin-like"/>
    <property type="match status" value="1"/>
</dbReference>
<evidence type="ECO:0000259" key="6">
    <source>
        <dbReference type="PROSITE" id="PS51352"/>
    </source>
</evidence>
<dbReference type="InterPro" id="IPR013766">
    <property type="entry name" value="Thioredoxin_domain"/>
</dbReference>
<dbReference type="PANTHER" id="PTHR42852">
    <property type="entry name" value="THIOL:DISULFIDE INTERCHANGE PROTEIN DSBE"/>
    <property type="match status" value="1"/>
</dbReference>
<evidence type="ECO:0000256" key="2">
    <source>
        <dbReference type="ARBA" id="ARBA00022748"/>
    </source>
</evidence>
<keyword evidence="2" id="KW-0201">Cytochrome c-type biogenesis</keyword>
<evidence type="ECO:0000313" key="7">
    <source>
        <dbReference type="EMBL" id="MBS0026067.1"/>
    </source>
</evidence>
<organism evidence="7 8">
    <name type="scientific">Chitinophaga hostae</name>
    <dbReference type="NCBI Taxonomy" id="2831022"/>
    <lineage>
        <taxon>Bacteria</taxon>
        <taxon>Pseudomonadati</taxon>
        <taxon>Bacteroidota</taxon>
        <taxon>Chitinophagia</taxon>
        <taxon>Chitinophagales</taxon>
        <taxon>Chitinophagaceae</taxon>
        <taxon>Chitinophaga</taxon>
    </lineage>
</organism>
<evidence type="ECO:0000256" key="1">
    <source>
        <dbReference type="ARBA" id="ARBA00004196"/>
    </source>
</evidence>
<keyword evidence="8" id="KW-1185">Reference proteome</keyword>
<feature type="domain" description="Thioredoxin" evidence="6">
    <location>
        <begin position="353"/>
        <end position="492"/>
    </location>
</feature>
<feature type="signal peptide" evidence="5">
    <location>
        <begin position="1"/>
        <end position="19"/>
    </location>
</feature>